<accession>A0A8J7W6W0</accession>
<gene>
    <name evidence="4" type="ORF">RJ53_03575</name>
</gene>
<keyword evidence="2" id="KW-0540">Nuclease</keyword>
<evidence type="ECO:0000313" key="5">
    <source>
        <dbReference type="Proteomes" id="UP000730161"/>
    </source>
</evidence>
<reference evidence="4" key="1">
    <citation type="submission" date="2014-12" db="EMBL/GenBank/DDBJ databases">
        <authorList>
            <person name="Huang H.-H."/>
            <person name="Chen S.-C."/>
            <person name="Lai M.-C."/>
        </authorList>
    </citation>
    <scope>NUCLEOTIDE SEQUENCE</scope>
    <source>
        <strain evidence="4">K1F9705b</strain>
    </source>
</reference>
<dbReference type="InterPro" id="IPR037004">
    <property type="entry name" value="Exonuc_VII_ssu_sf"/>
</dbReference>
<comment type="caution">
    <text evidence="4">The sequence shown here is derived from an EMBL/GenBank/DDBJ whole genome shotgun (WGS) entry which is preliminary data.</text>
</comment>
<dbReference type="Pfam" id="PF02609">
    <property type="entry name" value="Exonuc_VII_S"/>
    <property type="match status" value="1"/>
</dbReference>
<dbReference type="NCBIfam" id="TIGR01280">
    <property type="entry name" value="xseB"/>
    <property type="match status" value="1"/>
</dbReference>
<dbReference type="PANTHER" id="PTHR34137">
    <property type="entry name" value="EXODEOXYRIBONUCLEASE 7 SMALL SUBUNIT"/>
    <property type="match status" value="1"/>
</dbReference>
<dbReference type="GO" id="GO:0009318">
    <property type="term" value="C:exodeoxyribonuclease VII complex"/>
    <property type="evidence" value="ECO:0007669"/>
    <property type="project" value="InterPro"/>
</dbReference>
<dbReference type="Proteomes" id="UP000730161">
    <property type="component" value="Unassembled WGS sequence"/>
</dbReference>
<dbReference type="RefSeq" id="WP_211530261.1">
    <property type="nucleotide sequence ID" value="NZ_JWHL01000003.1"/>
</dbReference>
<protein>
    <submittedName>
        <fullName evidence="4">Exonuclease VII small subunit</fullName>
    </submittedName>
</protein>
<keyword evidence="4" id="KW-0269">Exonuclease</keyword>
<dbReference type="InterPro" id="IPR003761">
    <property type="entry name" value="Exonuc_VII_S"/>
</dbReference>
<dbReference type="GO" id="GO:0008855">
    <property type="term" value="F:exodeoxyribonuclease VII activity"/>
    <property type="evidence" value="ECO:0007669"/>
    <property type="project" value="InterPro"/>
</dbReference>
<dbReference type="OrthoDB" id="105639at2157"/>
<dbReference type="PANTHER" id="PTHR34137:SF1">
    <property type="entry name" value="EXODEOXYRIBONUCLEASE 7 SMALL SUBUNIT"/>
    <property type="match status" value="1"/>
</dbReference>
<sequence length="60" mass="7159">MTETYEEMVKRLREIARKLEDPDTPLDESIRLYKDGIDLINRCESFLSQAELRILEITEE</sequence>
<evidence type="ECO:0000313" key="4">
    <source>
        <dbReference type="EMBL" id="MBR1368633.1"/>
    </source>
</evidence>
<organism evidence="4 5">
    <name type="scientific">Methanocalculus chunghsingensis</name>
    <dbReference type="NCBI Taxonomy" id="156457"/>
    <lineage>
        <taxon>Archaea</taxon>
        <taxon>Methanobacteriati</taxon>
        <taxon>Methanobacteriota</taxon>
        <taxon>Stenosarchaea group</taxon>
        <taxon>Methanomicrobia</taxon>
        <taxon>Methanomicrobiales</taxon>
        <taxon>Methanocalculaceae</taxon>
        <taxon>Methanocalculus</taxon>
    </lineage>
</organism>
<proteinExistence type="inferred from homology"/>
<dbReference type="Gene3D" id="1.10.287.1040">
    <property type="entry name" value="Exonuclease VII, small subunit"/>
    <property type="match status" value="1"/>
</dbReference>
<keyword evidence="1" id="KW-0963">Cytoplasm</keyword>
<dbReference type="HAMAP" id="MF_00337">
    <property type="entry name" value="Exonuc_7_S"/>
    <property type="match status" value="1"/>
</dbReference>
<name>A0A8J7W6W0_9EURY</name>
<evidence type="ECO:0000256" key="2">
    <source>
        <dbReference type="ARBA" id="ARBA00022722"/>
    </source>
</evidence>
<evidence type="ECO:0000256" key="1">
    <source>
        <dbReference type="ARBA" id="ARBA00022490"/>
    </source>
</evidence>
<dbReference type="AlphaFoldDB" id="A0A8J7W6W0"/>
<dbReference type="PIRSF" id="PIRSF006488">
    <property type="entry name" value="Exonuc_VII_S"/>
    <property type="match status" value="1"/>
</dbReference>
<keyword evidence="5" id="KW-1185">Reference proteome</keyword>
<keyword evidence="3" id="KW-0378">Hydrolase</keyword>
<dbReference type="EMBL" id="JWHL01000003">
    <property type="protein sequence ID" value="MBR1368633.1"/>
    <property type="molecule type" value="Genomic_DNA"/>
</dbReference>
<dbReference type="SUPFAM" id="SSF116842">
    <property type="entry name" value="XseB-like"/>
    <property type="match status" value="1"/>
</dbReference>
<dbReference type="GO" id="GO:0006308">
    <property type="term" value="P:DNA catabolic process"/>
    <property type="evidence" value="ECO:0007669"/>
    <property type="project" value="InterPro"/>
</dbReference>
<evidence type="ECO:0000256" key="3">
    <source>
        <dbReference type="ARBA" id="ARBA00022801"/>
    </source>
</evidence>
<dbReference type="GO" id="GO:0005829">
    <property type="term" value="C:cytosol"/>
    <property type="evidence" value="ECO:0007669"/>
    <property type="project" value="TreeGrafter"/>
</dbReference>